<evidence type="ECO:0000313" key="1">
    <source>
        <dbReference type="EMBL" id="PWQ99730.1"/>
    </source>
</evidence>
<dbReference type="AlphaFoldDB" id="A0A317CTG3"/>
<dbReference type="PANTHER" id="PTHR47473">
    <property type="entry name" value="BTA1P"/>
    <property type="match status" value="1"/>
</dbReference>
<dbReference type="InterPro" id="IPR021829">
    <property type="entry name" value="DUF3419"/>
</dbReference>
<dbReference type="RefSeq" id="WP_109821416.1">
    <property type="nucleotide sequence ID" value="NZ_QGKL01000002.1"/>
</dbReference>
<keyword evidence="2" id="KW-1185">Reference proteome</keyword>
<organism evidence="1 2">
    <name type="scientific">Leucothrix arctica</name>
    <dbReference type="NCBI Taxonomy" id="1481894"/>
    <lineage>
        <taxon>Bacteria</taxon>
        <taxon>Pseudomonadati</taxon>
        <taxon>Pseudomonadota</taxon>
        <taxon>Gammaproteobacteria</taxon>
        <taxon>Thiotrichales</taxon>
        <taxon>Thiotrichaceae</taxon>
        <taxon>Leucothrix</taxon>
    </lineage>
</organism>
<evidence type="ECO:0000313" key="2">
    <source>
        <dbReference type="Proteomes" id="UP000245506"/>
    </source>
</evidence>
<name>A0A317CTG3_9GAMM</name>
<dbReference type="OrthoDB" id="1522784at2"/>
<dbReference type="Proteomes" id="UP000245506">
    <property type="component" value="Unassembled WGS sequence"/>
</dbReference>
<comment type="caution">
    <text evidence="1">The sequence shown here is derived from an EMBL/GenBank/DDBJ whole genome shotgun (WGS) entry which is preliminary data.</text>
</comment>
<dbReference type="SUPFAM" id="SSF53335">
    <property type="entry name" value="S-adenosyl-L-methionine-dependent methyltransferases"/>
    <property type="match status" value="1"/>
</dbReference>
<dbReference type="PANTHER" id="PTHR47473:SF1">
    <property type="entry name" value="METHYLTRANSFERASE DOMAIN-CONTAINING PROTEIN"/>
    <property type="match status" value="1"/>
</dbReference>
<sequence length="404" mass="47419">MSSTSEALRTAVQQQPVSSFQGIQQRMFRIWFNSFIYNQIWEDPNLDMQALDIQPDSQILTIASGGCNILNYLTASPARIVALDLNPYHLSLTRLKLAAMEHLPNHAAFYDFFGYANLDHNIDHFQRYLKPELDDETVSFWEGRSLNGKKRISMFRDDLYRHTRFGYFMRFLHWIARHSKYQPDLLLTAKSLEEQREIFNMHIKPFFDSKIVKLLGKLPISVFSLGIPPQQYEAMKQHGNLIQQYCDRVERLACQFPIQDNYFAWQGFSHSYDHEKRKAIPDYLQASNYEKIREQLGKVETQEGSIIEYLKEQPANSLDRFVFLDAQDWMSDEVLESLWQEVSRVGKKGSRIIFRTAASESPLEHALSPKLRAQFDYDPVQSEKWFQQDRSAIYGGFHMYHKVV</sequence>
<dbReference type="InterPro" id="IPR029063">
    <property type="entry name" value="SAM-dependent_MTases_sf"/>
</dbReference>
<protein>
    <submittedName>
        <fullName evidence="1">DUF3419 domain-containing protein</fullName>
    </submittedName>
</protein>
<accession>A0A317CTG3</accession>
<dbReference type="Pfam" id="PF11899">
    <property type="entry name" value="DUF3419"/>
    <property type="match status" value="1"/>
</dbReference>
<reference evidence="1 2" key="1">
    <citation type="submission" date="2018-05" db="EMBL/GenBank/DDBJ databases">
        <title>Leucothrix arctica sp. nov., isolated from Arctic seawater.</title>
        <authorList>
            <person name="Choi A."/>
            <person name="Baek K."/>
        </authorList>
    </citation>
    <scope>NUCLEOTIDE SEQUENCE [LARGE SCALE GENOMIC DNA]</scope>
    <source>
        <strain evidence="1 2">IMCC9719</strain>
    </source>
</reference>
<proteinExistence type="predicted"/>
<gene>
    <name evidence="1" type="ORF">DKT75_00170</name>
</gene>
<dbReference type="EMBL" id="QGKL01000002">
    <property type="protein sequence ID" value="PWQ99730.1"/>
    <property type="molecule type" value="Genomic_DNA"/>
</dbReference>